<sequence>MTKKKSEPNPIEEAIGERAKDPKAQEKFTKEYQTEPIGSIPDEPSPQEMLTLEELNRQTEERYQDQYPEEKIDQMMAQTEKEATVFHVVPKVPIIPVLKPDPQPVTENSSQESPPQKTESDERSEKAFEITKNIKKTNEQTLQEVNSGLSLEEEQMQKKMFGDKIVSPAEDIELTALRKFIIGTGFVLSGVSYHIVALCSQAMMIPSTTTWDFKDRANVPDMVLALLRQPGYIEGIWPTLKVVMGTNIGNETWTAGIATTLAFFDTVRMLPVLKEMKVLEDEKKS</sequence>
<proteinExistence type="predicted"/>
<reference evidence="2" key="1">
    <citation type="journal article" date="2015" name="Nature">
        <title>Complex archaea that bridge the gap between prokaryotes and eukaryotes.</title>
        <authorList>
            <person name="Spang A."/>
            <person name="Saw J.H."/>
            <person name="Jorgensen S.L."/>
            <person name="Zaremba-Niedzwiedzka K."/>
            <person name="Martijn J."/>
            <person name="Lind A.E."/>
            <person name="van Eijk R."/>
            <person name="Schleper C."/>
            <person name="Guy L."/>
            <person name="Ettema T.J."/>
        </authorList>
    </citation>
    <scope>NUCLEOTIDE SEQUENCE</scope>
</reference>
<protein>
    <submittedName>
        <fullName evidence="2">Uncharacterized protein</fullName>
    </submittedName>
</protein>
<evidence type="ECO:0000256" key="1">
    <source>
        <dbReference type="SAM" id="MobiDB-lite"/>
    </source>
</evidence>
<evidence type="ECO:0000313" key="2">
    <source>
        <dbReference type="EMBL" id="KKM78380.1"/>
    </source>
</evidence>
<organism evidence="2">
    <name type="scientific">marine sediment metagenome</name>
    <dbReference type="NCBI Taxonomy" id="412755"/>
    <lineage>
        <taxon>unclassified sequences</taxon>
        <taxon>metagenomes</taxon>
        <taxon>ecological metagenomes</taxon>
    </lineage>
</organism>
<feature type="compositionally biased region" description="Polar residues" evidence="1">
    <location>
        <begin position="105"/>
        <end position="117"/>
    </location>
</feature>
<comment type="caution">
    <text evidence="2">The sequence shown here is derived from an EMBL/GenBank/DDBJ whole genome shotgun (WGS) entry which is preliminary data.</text>
</comment>
<feature type="region of interest" description="Disordered" evidence="1">
    <location>
        <begin position="97"/>
        <end position="126"/>
    </location>
</feature>
<accession>A0A0F9MNN1</accession>
<dbReference type="EMBL" id="LAZR01008499">
    <property type="protein sequence ID" value="KKM78380.1"/>
    <property type="molecule type" value="Genomic_DNA"/>
</dbReference>
<feature type="compositionally biased region" description="Basic and acidic residues" evidence="1">
    <location>
        <begin position="15"/>
        <end position="33"/>
    </location>
</feature>
<name>A0A0F9MNN1_9ZZZZ</name>
<gene>
    <name evidence="2" type="ORF">LCGC14_1360560</name>
</gene>
<feature type="region of interest" description="Disordered" evidence="1">
    <location>
        <begin position="1"/>
        <end position="65"/>
    </location>
</feature>
<dbReference type="AlphaFoldDB" id="A0A0F9MNN1"/>
<feature type="compositionally biased region" description="Basic and acidic residues" evidence="1">
    <location>
        <begin position="54"/>
        <end position="65"/>
    </location>
</feature>